<dbReference type="SUPFAM" id="SSF51735">
    <property type="entry name" value="NAD(P)-binding Rossmann-fold domains"/>
    <property type="match status" value="1"/>
</dbReference>
<dbReference type="AlphaFoldDB" id="A0A1L9P317"/>
<dbReference type="Pfam" id="PF13460">
    <property type="entry name" value="NAD_binding_10"/>
    <property type="match status" value="1"/>
</dbReference>
<evidence type="ECO:0000256" key="1">
    <source>
        <dbReference type="ARBA" id="ARBA00005725"/>
    </source>
</evidence>
<keyword evidence="6" id="KW-1185">Reference proteome</keyword>
<dbReference type="InterPro" id="IPR016040">
    <property type="entry name" value="NAD(P)-bd_dom"/>
</dbReference>
<proteinExistence type="inferred from homology"/>
<reference evidence="6" key="1">
    <citation type="journal article" date="2017" name="Genome Biol.">
        <title>Comparative genomics reveals high biological diversity and specific adaptations in the industrially and medically important fungal genus Aspergillus.</title>
        <authorList>
            <person name="de Vries R.P."/>
            <person name="Riley R."/>
            <person name="Wiebenga A."/>
            <person name="Aguilar-Osorio G."/>
            <person name="Amillis S."/>
            <person name="Uchima C.A."/>
            <person name="Anderluh G."/>
            <person name="Asadollahi M."/>
            <person name="Askin M."/>
            <person name="Barry K."/>
            <person name="Battaglia E."/>
            <person name="Bayram O."/>
            <person name="Benocci T."/>
            <person name="Braus-Stromeyer S.A."/>
            <person name="Caldana C."/>
            <person name="Canovas D."/>
            <person name="Cerqueira G.C."/>
            <person name="Chen F."/>
            <person name="Chen W."/>
            <person name="Choi C."/>
            <person name="Clum A."/>
            <person name="Dos Santos R.A."/>
            <person name="Damasio A.R."/>
            <person name="Diallinas G."/>
            <person name="Emri T."/>
            <person name="Fekete E."/>
            <person name="Flipphi M."/>
            <person name="Freyberg S."/>
            <person name="Gallo A."/>
            <person name="Gournas C."/>
            <person name="Habgood R."/>
            <person name="Hainaut M."/>
            <person name="Harispe M.L."/>
            <person name="Henrissat B."/>
            <person name="Hilden K.S."/>
            <person name="Hope R."/>
            <person name="Hossain A."/>
            <person name="Karabika E."/>
            <person name="Karaffa L."/>
            <person name="Karanyi Z."/>
            <person name="Krasevec N."/>
            <person name="Kuo A."/>
            <person name="Kusch H."/>
            <person name="LaButti K."/>
            <person name="Lagendijk E.L."/>
            <person name="Lapidus A."/>
            <person name="Levasseur A."/>
            <person name="Lindquist E."/>
            <person name="Lipzen A."/>
            <person name="Logrieco A.F."/>
            <person name="MacCabe A."/>
            <person name="Maekelae M.R."/>
            <person name="Malavazi I."/>
            <person name="Melin P."/>
            <person name="Meyer V."/>
            <person name="Mielnichuk N."/>
            <person name="Miskei M."/>
            <person name="Molnar A.P."/>
            <person name="Mule G."/>
            <person name="Ngan C.Y."/>
            <person name="Orejas M."/>
            <person name="Orosz E."/>
            <person name="Ouedraogo J.P."/>
            <person name="Overkamp K.M."/>
            <person name="Park H.-S."/>
            <person name="Perrone G."/>
            <person name="Piumi F."/>
            <person name="Punt P.J."/>
            <person name="Ram A.F."/>
            <person name="Ramon A."/>
            <person name="Rauscher S."/>
            <person name="Record E."/>
            <person name="Riano-Pachon D.M."/>
            <person name="Robert V."/>
            <person name="Roehrig J."/>
            <person name="Ruller R."/>
            <person name="Salamov A."/>
            <person name="Salih N.S."/>
            <person name="Samson R.A."/>
            <person name="Sandor E."/>
            <person name="Sanguinetti M."/>
            <person name="Schuetze T."/>
            <person name="Sepcic K."/>
            <person name="Shelest E."/>
            <person name="Sherlock G."/>
            <person name="Sophianopoulou V."/>
            <person name="Squina F.M."/>
            <person name="Sun H."/>
            <person name="Susca A."/>
            <person name="Todd R.B."/>
            <person name="Tsang A."/>
            <person name="Unkles S.E."/>
            <person name="van de Wiele N."/>
            <person name="van Rossen-Uffink D."/>
            <person name="Oliveira J.V."/>
            <person name="Vesth T.C."/>
            <person name="Visser J."/>
            <person name="Yu J.-H."/>
            <person name="Zhou M."/>
            <person name="Andersen M.R."/>
            <person name="Archer D.B."/>
            <person name="Baker S.E."/>
            <person name="Benoit I."/>
            <person name="Brakhage A.A."/>
            <person name="Braus G.H."/>
            <person name="Fischer R."/>
            <person name="Frisvad J.C."/>
            <person name="Goldman G.H."/>
            <person name="Houbraken J."/>
            <person name="Oakley B."/>
            <person name="Pocsi I."/>
            <person name="Scazzocchio C."/>
            <person name="Seiboth B."/>
            <person name="vanKuyk P.A."/>
            <person name="Wortman J."/>
            <person name="Dyer P.S."/>
            <person name="Grigoriev I.V."/>
        </authorList>
    </citation>
    <scope>NUCLEOTIDE SEQUENCE [LARGE SCALE GENOMIC DNA]</scope>
    <source>
        <strain evidence="6">CBS 583.65</strain>
    </source>
</reference>
<evidence type="ECO:0000256" key="3">
    <source>
        <dbReference type="ARBA" id="ARBA00023002"/>
    </source>
</evidence>
<dbReference type="VEuPathDB" id="FungiDB:ASPVEDRAFT_35193"/>
<dbReference type="Gene3D" id="3.90.25.10">
    <property type="entry name" value="UDP-galactose 4-epimerase, domain 1"/>
    <property type="match status" value="1"/>
</dbReference>
<dbReference type="EMBL" id="KV878125">
    <property type="protein sequence ID" value="OJI95886.1"/>
    <property type="molecule type" value="Genomic_DNA"/>
</dbReference>
<dbReference type="GeneID" id="63726455"/>
<organism evidence="5 6">
    <name type="scientific">Aspergillus versicolor CBS 583.65</name>
    <dbReference type="NCBI Taxonomy" id="1036611"/>
    <lineage>
        <taxon>Eukaryota</taxon>
        <taxon>Fungi</taxon>
        <taxon>Dikarya</taxon>
        <taxon>Ascomycota</taxon>
        <taxon>Pezizomycotina</taxon>
        <taxon>Eurotiomycetes</taxon>
        <taxon>Eurotiomycetidae</taxon>
        <taxon>Eurotiales</taxon>
        <taxon>Aspergillaceae</taxon>
        <taxon>Aspergillus</taxon>
        <taxon>Aspergillus subgen. Nidulantes</taxon>
    </lineage>
</organism>
<dbReference type="PANTHER" id="PTHR47706:SF4">
    <property type="entry name" value="NMRA-LIKE DOMAIN-CONTAINING PROTEIN"/>
    <property type="match status" value="1"/>
</dbReference>
<dbReference type="RefSeq" id="XP_040661649.1">
    <property type="nucleotide sequence ID" value="XM_040810944.1"/>
</dbReference>
<dbReference type="InterPro" id="IPR051609">
    <property type="entry name" value="NmrA/Isoflavone_reductase-like"/>
</dbReference>
<dbReference type="OrthoDB" id="419598at2759"/>
<dbReference type="Gene3D" id="3.40.50.720">
    <property type="entry name" value="NAD(P)-binding Rossmann-like Domain"/>
    <property type="match status" value="1"/>
</dbReference>
<name>A0A1L9P317_ASPVE</name>
<evidence type="ECO:0000256" key="2">
    <source>
        <dbReference type="ARBA" id="ARBA00022857"/>
    </source>
</evidence>
<sequence>MTIAIAGSGDLTRYIVEEVLASTSHKVILLVRTPKSHFQTSNPNLIQEPVDYNSVESLKSALDKHAATTLISTILTYDTKAFVSIHENLIAAALQSRECTRFIPSEYGVNIPDYPDQPGFYWETREPIRRILRGQKELEWTLVCCGWIVDYILPSANRYMKDIGDSFPVNLAEKRAVIPGTGRELVDFIAARDLARGLVALVEMKKGEWEEYAFLSGEQMSCNRFVEVVKDHYGFGDGFKVEYHSLRELVNEVRDARDEFGRIEAEYKIVIPSGSAALDWDEVRRHREKYFGKLKFRDVREVLGGVGEGVIV</sequence>
<evidence type="ECO:0000313" key="5">
    <source>
        <dbReference type="EMBL" id="OJI95886.1"/>
    </source>
</evidence>
<dbReference type="InterPro" id="IPR036291">
    <property type="entry name" value="NAD(P)-bd_dom_sf"/>
</dbReference>
<comment type="similarity">
    <text evidence="1">Belongs to the NmrA-type oxidoreductase family. Isoflavone reductase subfamily.</text>
</comment>
<protein>
    <recommendedName>
        <fullName evidence="4">NAD(P)-binding domain-containing protein</fullName>
    </recommendedName>
</protein>
<evidence type="ECO:0000259" key="4">
    <source>
        <dbReference type="Pfam" id="PF13460"/>
    </source>
</evidence>
<dbReference type="Proteomes" id="UP000184073">
    <property type="component" value="Unassembled WGS sequence"/>
</dbReference>
<evidence type="ECO:0000313" key="6">
    <source>
        <dbReference type="Proteomes" id="UP000184073"/>
    </source>
</evidence>
<keyword evidence="3" id="KW-0560">Oxidoreductase</keyword>
<accession>A0A1L9P317</accession>
<dbReference type="GO" id="GO:0016491">
    <property type="term" value="F:oxidoreductase activity"/>
    <property type="evidence" value="ECO:0007669"/>
    <property type="project" value="UniProtKB-KW"/>
</dbReference>
<gene>
    <name evidence="5" type="ORF">ASPVEDRAFT_35193</name>
</gene>
<feature type="domain" description="NAD(P)-binding" evidence="4">
    <location>
        <begin position="7"/>
        <end position="150"/>
    </location>
</feature>
<keyword evidence="2" id="KW-0521">NADP</keyword>
<dbReference type="PANTHER" id="PTHR47706">
    <property type="entry name" value="NMRA-LIKE FAMILY PROTEIN"/>
    <property type="match status" value="1"/>
</dbReference>